<reference evidence="2" key="1">
    <citation type="journal article" date="2019" name="Int. J. Syst. Evol. Microbiol.">
        <title>The Global Catalogue of Microorganisms (GCM) 10K type strain sequencing project: providing services to taxonomists for standard genome sequencing and annotation.</title>
        <authorList>
            <consortium name="The Broad Institute Genomics Platform"/>
            <consortium name="The Broad Institute Genome Sequencing Center for Infectious Disease"/>
            <person name="Wu L."/>
            <person name="Ma J."/>
        </authorList>
    </citation>
    <scope>NUCLEOTIDE SEQUENCE [LARGE SCALE GENOMIC DNA]</scope>
    <source>
        <strain evidence="2">JCM 10367</strain>
    </source>
</reference>
<dbReference type="Proteomes" id="UP001500724">
    <property type="component" value="Unassembled WGS sequence"/>
</dbReference>
<dbReference type="EMBL" id="BAAAGU010000008">
    <property type="protein sequence ID" value="GAA0636655.1"/>
    <property type="molecule type" value="Genomic_DNA"/>
</dbReference>
<evidence type="ECO:0000313" key="1">
    <source>
        <dbReference type="EMBL" id="GAA0636655.1"/>
    </source>
</evidence>
<organism evidence="1 2">
    <name type="scientific">Streptomyces thermocarboxydovorans</name>
    <dbReference type="NCBI Taxonomy" id="59298"/>
    <lineage>
        <taxon>Bacteria</taxon>
        <taxon>Bacillati</taxon>
        <taxon>Actinomycetota</taxon>
        <taxon>Actinomycetes</taxon>
        <taxon>Kitasatosporales</taxon>
        <taxon>Streptomycetaceae</taxon>
        <taxon>Streptomyces</taxon>
    </lineage>
</organism>
<gene>
    <name evidence="1" type="ORF">GCM10009535_11190</name>
</gene>
<sequence length="71" mass="8130">MKNPNEDLERWLARSGMSRKELARRVKAAAQTWGQAHITPDATTVRRMQPYGKHRLVADFNERARELVAAA</sequence>
<accession>A0ABP3SFI1</accession>
<evidence type="ECO:0000313" key="2">
    <source>
        <dbReference type="Proteomes" id="UP001500724"/>
    </source>
</evidence>
<name>A0ABP3SFI1_9ACTN</name>
<comment type="caution">
    <text evidence="1">The sequence shown here is derived from an EMBL/GenBank/DDBJ whole genome shotgun (WGS) entry which is preliminary data.</text>
</comment>
<keyword evidence="2" id="KW-1185">Reference proteome</keyword>
<proteinExistence type="predicted"/>
<dbReference type="RefSeq" id="WP_343998217.1">
    <property type="nucleotide sequence ID" value="NZ_BAAAGU010000008.1"/>
</dbReference>
<protein>
    <submittedName>
        <fullName evidence="1">Uncharacterized protein</fullName>
    </submittedName>
</protein>